<gene>
    <name evidence="1" type="ORF">E2F46_15300</name>
</gene>
<dbReference type="AlphaFoldDB" id="A0A4R5TJ01"/>
<dbReference type="Proteomes" id="UP000294796">
    <property type="component" value="Unassembled WGS sequence"/>
</dbReference>
<name>A0A4R5TJ01_9GAMM</name>
<keyword evidence="2" id="KW-1185">Reference proteome</keyword>
<dbReference type="OrthoDB" id="2083529at2"/>
<organism evidence="1 2">
    <name type="scientific">Luteimonas aestuarii</name>
    <dbReference type="NCBI Taxonomy" id="453837"/>
    <lineage>
        <taxon>Bacteria</taxon>
        <taxon>Pseudomonadati</taxon>
        <taxon>Pseudomonadota</taxon>
        <taxon>Gammaproteobacteria</taxon>
        <taxon>Lysobacterales</taxon>
        <taxon>Lysobacteraceae</taxon>
        <taxon>Luteimonas</taxon>
    </lineage>
</organism>
<protein>
    <submittedName>
        <fullName evidence="1">Uncharacterized protein</fullName>
    </submittedName>
</protein>
<dbReference type="EMBL" id="SMTF01000017">
    <property type="protein sequence ID" value="TDK21064.1"/>
    <property type="molecule type" value="Genomic_DNA"/>
</dbReference>
<accession>A0A4R5TJ01</accession>
<evidence type="ECO:0000313" key="1">
    <source>
        <dbReference type="EMBL" id="TDK21064.1"/>
    </source>
</evidence>
<proteinExistence type="predicted"/>
<sequence length="199" mass="21747">MAAGLPFSWAERAITFQEPELPSGAPDVLLLRLKVTDIHGAASLTEHELKLLHFISSRSKARIRNITDLLCWSPKAAAKTVASLAEKQLLSVRGDLLVPSLNAKSLLARDIIAIEAKIGGWKRAIIQAQRNKWFASQSYILLSGTVPAAAKDAAETEGVGILRYGKGRTEVVVRSEKMRLPGSYASWLVSMWGHREAHA</sequence>
<dbReference type="RefSeq" id="WP_133323456.1">
    <property type="nucleotide sequence ID" value="NZ_SMTF01000017.1"/>
</dbReference>
<evidence type="ECO:0000313" key="2">
    <source>
        <dbReference type="Proteomes" id="UP000294796"/>
    </source>
</evidence>
<comment type="caution">
    <text evidence="1">The sequence shown here is derived from an EMBL/GenBank/DDBJ whole genome shotgun (WGS) entry which is preliminary data.</text>
</comment>
<reference evidence="1 2" key="1">
    <citation type="submission" date="2019-03" db="EMBL/GenBank/DDBJ databases">
        <title>Luteimonas zhaokaii sp.nov., isolated from the rectal contents of Plateau pika in Yushu, Qinghai Province, China.</title>
        <authorList>
            <person name="Zhang G."/>
        </authorList>
    </citation>
    <scope>NUCLEOTIDE SEQUENCE [LARGE SCALE GENOMIC DNA]</scope>
    <source>
        <strain evidence="1 2">B9</strain>
    </source>
</reference>